<accession>A0A841GTN5</accession>
<evidence type="ECO:0000313" key="3">
    <source>
        <dbReference type="EMBL" id="MBB6068508.1"/>
    </source>
</evidence>
<feature type="signal peptide" evidence="1">
    <location>
        <begin position="1"/>
        <end position="18"/>
    </location>
</feature>
<dbReference type="RefSeq" id="WP_170030650.1">
    <property type="nucleotide sequence ID" value="NZ_JABDTL010000001.1"/>
</dbReference>
<dbReference type="Pfam" id="PF07969">
    <property type="entry name" value="Amidohydro_3"/>
    <property type="match status" value="1"/>
</dbReference>
<dbReference type="SUPFAM" id="SSF51338">
    <property type="entry name" value="Composite domain of metallo-dependent hydrolases"/>
    <property type="match status" value="1"/>
</dbReference>
<name>A0A841GTN5_9BACT</name>
<keyword evidence="4" id="KW-1185">Reference proteome</keyword>
<dbReference type="Proteomes" id="UP000582837">
    <property type="component" value="Unassembled WGS sequence"/>
</dbReference>
<evidence type="ECO:0000313" key="4">
    <source>
        <dbReference type="Proteomes" id="UP000582837"/>
    </source>
</evidence>
<protein>
    <recommendedName>
        <fullName evidence="2">Amidohydrolase 3 domain-containing protein</fullName>
    </recommendedName>
</protein>
<dbReference type="Gene3D" id="2.30.40.10">
    <property type="entry name" value="Urease, subunit C, domain 1"/>
    <property type="match status" value="1"/>
</dbReference>
<dbReference type="PANTHER" id="PTHR22642">
    <property type="entry name" value="IMIDAZOLONEPROPIONASE"/>
    <property type="match status" value="1"/>
</dbReference>
<dbReference type="AlphaFoldDB" id="A0A841GTN5"/>
<proteinExistence type="predicted"/>
<evidence type="ECO:0000259" key="2">
    <source>
        <dbReference type="Pfam" id="PF07969"/>
    </source>
</evidence>
<dbReference type="SUPFAM" id="SSF51556">
    <property type="entry name" value="Metallo-dependent hydrolases"/>
    <property type="match status" value="1"/>
</dbReference>
<dbReference type="InterPro" id="IPR032466">
    <property type="entry name" value="Metal_Hydrolase"/>
</dbReference>
<feature type="domain" description="Amidohydrolase 3" evidence="2">
    <location>
        <begin position="97"/>
        <end position="585"/>
    </location>
</feature>
<dbReference type="Gene3D" id="3.10.310.70">
    <property type="match status" value="1"/>
</dbReference>
<sequence>MTRSRPLLLALCALSACARPHPPILHGPAAPDPAAMNSRSPGWPRTSGQADMILVGGRVFVADNANTMAQAVALRNGTVLAVGTDAQIRALAGPDTRTVDLQGRLVTPGFNDAHVHFGAGGQNLLQVSLLGATSLAEIERRVAAAAEQAAPGEWILGRGWDQTRLPASELGPGGWPTNAALNRAAPKNPVVLTRVDGHTSWANETALRISGVTEDTPNPSGGEIVRHPTTRQATGILKESAESLVTRFIPDPTEAQERRGIHAAMDLAARTGVTSVQSDVTPSHVAIYQQLRDADSLTVRIYGWLPLQREMIDTLRARRITAPTGDDWVRVGMVKGYTDGTLGSRTAYMQEPFADDHSVRGLPQYTNAQLDSLVTAADAAGLQVILHAIGDAANHQALNAFENAARANPAHPRRHRIEHAQVLDRADIPRFRELGVIASMQPTHATSDMRWAETRIGHDRAVEGAYAWRTLLDAGATVIFGTDFPVEPLPPVEGIYSAVTRQSREEPGVPPGGWLPAQRLTRAEAIRLYTSASAFGEWQEARKGTLRPGMLGDLVVWDRDLLTVPEADILNAEPVLTVVGGRVVYERR</sequence>
<feature type="chain" id="PRO_5032924070" description="Amidohydrolase 3 domain-containing protein" evidence="1">
    <location>
        <begin position="19"/>
        <end position="588"/>
    </location>
</feature>
<reference evidence="3 4" key="1">
    <citation type="submission" date="2020-08" db="EMBL/GenBank/DDBJ databases">
        <title>Genomic Encyclopedia of Type Strains, Phase IV (KMG-IV): sequencing the most valuable type-strain genomes for metagenomic binning, comparative biology and taxonomic classification.</title>
        <authorList>
            <person name="Goeker M."/>
        </authorList>
    </citation>
    <scope>NUCLEOTIDE SEQUENCE [LARGE SCALE GENOMIC DNA]</scope>
    <source>
        <strain evidence="3 4">DSM 29007</strain>
    </source>
</reference>
<dbReference type="InterPro" id="IPR013108">
    <property type="entry name" value="Amidohydro_3"/>
</dbReference>
<keyword evidence="1" id="KW-0732">Signal</keyword>
<evidence type="ECO:0000256" key="1">
    <source>
        <dbReference type="SAM" id="SignalP"/>
    </source>
</evidence>
<dbReference type="InterPro" id="IPR011059">
    <property type="entry name" value="Metal-dep_hydrolase_composite"/>
</dbReference>
<dbReference type="PANTHER" id="PTHR22642:SF2">
    <property type="entry name" value="PROTEIN LONG AFTER FAR-RED 3"/>
    <property type="match status" value="1"/>
</dbReference>
<organism evidence="3 4">
    <name type="scientific">Longimicrobium terrae</name>
    <dbReference type="NCBI Taxonomy" id="1639882"/>
    <lineage>
        <taxon>Bacteria</taxon>
        <taxon>Pseudomonadati</taxon>
        <taxon>Gemmatimonadota</taxon>
        <taxon>Longimicrobiia</taxon>
        <taxon>Longimicrobiales</taxon>
        <taxon>Longimicrobiaceae</taxon>
        <taxon>Longimicrobium</taxon>
    </lineage>
</organism>
<dbReference type="Gene3D" id="3.20.20.140">
    <property type="entry name" value="Metal-dependent hydrolases"/>
    <property type="match status" value="1"/>
</dbReference>
<comment type="caution">
    <text evidence="3">The sequence shown here is derived from an EMBL/GenBank/DDBJ whole genome shotgun (WGS) entry which is preliminary data.</text>
</comment>
<dbReference type="CDD" id="cd01300">
    <property type="entry name" value="YtcJ_like"/>
    <property type="match status" value="1"/>
</dbReference>
<dbReference type="InterPro" id="IPR033932">
    <property type="entry name" value="YtcJ-like"/>
</dbReference>
<dbReference type="EMBL" id="JACHIA010000001">
    <property type="protein sequence ID" value="MBB6068508.1"/>
    <property type="molecule type" value="Genomic_DNA"/>
</dbReference>
<dbReference type="PROSITE" id="PS51257">
    <property type="entry name" value="PROKAR_LIPOPROTEIN"/>
    <property type="match status" value="1"/>
</dbReference>
<dbReference type="GO" id="GO:0016810">
    <property type="term" value="F:hydrolase activity, acting on carbon-nitrogen (but not peptide) bonds"/>
    <property type="evidence" value="ECO:0007669"/>
    <property type="project" value="InterPro"/>
</dbReference>
<gene>
    <name evidence="3" type="ORF">HNQ61_000119</name>
</gene>